<dbReference type="AlphaFoldDB" id="A0A426XIZ2"/>
<gene>
    <name evidence="1" type="ORF">B296_00049644</name>
</gene>
<name>A0A426XIZ2_ENSVE</name>
<dbReference type="EMBL" id="AMZH03020142">
    <property type="protein sequence ID" value="RRT39478.1"/>
    <property type="molecule type" value="Genomic_DNA"/>
</dbReference>
<protein>
    <submittedName>
        <fullName evidence="1">Uncharacterized protein</fullName>
    </submittedName>
</protein>
<comment type="caution">
    <text evidence="1">The sequence shown here is derived from an EMBL/GenBank/DDBJ whole genome shotgun (WGS) entry which is preliminary data.</text>
</comment>
<sequence>MGASLATAPRGGHPLWVVAPTGDRPLQVADSPLAGGLGRSRLPLLASHCEPLLLVVLIAIMLNDSMRFNLITRSLKSIFCTKTLALIAQLGNLSGCIICAIEIKTKIGFSRRSNRRAKDWGREKIAKIENLRCVRD</sequence>
<proteinExistence type="predicted"/>
<organism evidence="1 2">
    <name type="scientific">Ensete ventricosum</name>
    <name type="common">Abyssinian banana</name>
    <name type="synonym">Musa ensete</name>
    <dbReference type="NCBI Taxonomy" id="4639"/>
    <lineage>
        <taxon>Eukaryota</taxon>
        <taxon>Viridiplantae</taxon>
        <taxon>Streptophyta</taxon>
        <taxon>Embryophyta</taxon>
        <taxon>Tracheophyta</taxon>
        <taxon>Spermatophyta</taxon>
        <taxon>Magnoliopsida</taxon>
        <taxon>Liliopsida</taxon>
        <taxon>Zingiberales</taxon>
        <taxon>Musaceae</taxon>
        <taxon>Ensete</taxon>
    </lineage>
</organism>
<evidence type="ECO:0000313" key="2">
    <source>
        <dbReference type="Proteomes" id="UP000287651"/>
    </source>
</evidence>
<dbReference type="Proteomes" id="UP000287651">
    <property type="component" value="Unassembled WGS sequence"/>
</dbReference>
<reference evidence="1 2" key="1">
    <citation type="journal article" date="2014" name="Agronomy (Basel)">
        <title>A Draft Genome Sequence for Ensete ventricosum, the Drought-Tolerant Tree Against Hunger.</title>
        <authorList>
            <person name="Harrison J."/>
            <person name="Moore K.A."/>
            <person name="Paszkiewicz K."/>
            <person name="Jones T."/>
            <person name="Grant M."/>
            <person name="Ambacheew D."/>
            <person name="Muzemil S."/>
            <person name="Studholme D.J."/>
        </authorList>
    </citation>
    <scope>NUCLEOTIDE SEQUENCE [LARGE SCALE GENOMIC DNA]</scope>
</reference>
<evidence type="ECO:0000313" key="1">
    <source>
        <dbReference type="EMBL" id="RRT39478.1"/>
    </source>
</evidence>
<accession>A0A426XIZ2</accession>